<evidence type="ECO:0000313" key="1">
    <source>
        <dbReference type="EMBL" id="OJJ02649.1"/>
    </source>
</evidence>
<gene>
    <name evidence="1" type="ORF">ASPVEDRAFT_686664</name>
</gene>
<reference evidence="2" key="1">
    <citation type="journal article" date="2017" name="Genome Biol.">
        <title>Comparative genomics reveals high biological diversity and specific adaptations in the industrially and medically important fungal genus Aspergillus.</title>
        <authorList>
            <person name="de Vries R.P."/>
            <person name="Riley R."/>
            <person name="Wiebenga A."/>
            <person name="Aguilar-Osorio G."/>
            <person name="Amillis S."/>
            <person name="Uchima C.A."/>
            <person name="Anderluh G."/>
            <person name="Asadollahi M."/>
            <person name="Askin M."/>
            <person name="Barry K."/>
            <person name="Battaglia E."/>
            <person name="Bayram O."/>
            <person name="Benocci T."/>
            <person name="Braus-Stromeyer S.A."/>
            <person name="Caldana C."/>
            <person name="Canovas D."/>
            <person name="Cerqueira G.C."/>
            <person name="Chen F."/>
            <person name="Chen W."/>
            <person name="Choi C."/>
            <person name="Clum A."/>
            <person name="Dos Santos R.A."/>
            <person name="Damasio A.R."/>
            <person name="Diallinas G."/>
            <person name="Emri T."/>
            <person name="Fekete E."/>
            <person name="Flipphi M."/>
            <person name="Freyberg S."/>
            <person name="Gallo A."/>
            <person name="Gournas C."/>
            <person name="Habgood R."/>
            <person name="Hainaut M."/>
            <person name="Harispe M.L."/>
            <person name="Henrissat B."/>
            <person name="Hilden K.S."/>
            <person name="Hope R."/>
            <person name="Hossain A."/>
            <person name="Karabika E."/>
            <person name="Karaffa L."/>
            <person name="Karanyi Z."/>
            <person name="Krasevec N."/>
            <person name="Kuo A."/>
            <person name="Kusch H."/>
            <person name="LaButti K."/>
            <person name="Lagendijk E.L."/>
            <person name="Lapidus A."/>
            <person name="Levasseur A."/>
            <person name="Lindquist E."/>
            <person name="Lipzen A."/>
            <person name="Logrieco A.F."/>
            <person name="MacCabe A."/>
            <person name="Maekelae M.R."/>
            <person name="Malavazi I."/>
            <person name="Melin P."/>
            <person name="Meyer V."/>
            <person name="Mielnichuk N."/>
            <person name="Miskei M."/>
            <person name="Molnar A.P."/>
            <person name="Mule G."/>
            <person name="Ngan C.Y."/>
            <person name="Orejas M."/>
            <person name="Orosz E."/>
            <person name="Ouedraogo J.P."/>
            <person name="Overkamp K.M."/>
            <person name="Park H.-S."/>
            <person name="Perrone G."/>
            <person name="Piumi F."/>
            <person name="Punt P.J."/>
            <person name="Ram A.F."/>
            <person name="Ramon A."/>
            <person name="Rauscher S."/>
            <person name="Record E."/>
            <person name="Riano-Pachon D.M."/>
            <person name="Robert V."/>
            <person name="Roehrig J."/>
            <person name="Ruller R."/>
            <person name="Salamov A."/>
            <person name="Salih N.S."/>
            <person name="Samson R.A."/>
            <person name="Sandor E."/>
            <person name="Sanguinetti M."/>
            <person name="Schuetze T."/>
            <person name="Sepcic K."/>
            <person name="Shelest E."/>
            <person name="Sherlock G."/>
            <person name="Sophianopoulou V."/>
            <person name="Squina F.M."/>
            <person name="Sun H."/>
            <person name="Susca A."/>
            <person name="Todd R.B."/>
            <person name="Tsang A."/>
            <person name="Unkles S.E."/>
            <person name="van de Wiele N."/>
            <person name="van Rossen-Uffink D."/>
            <person name="Oliveira J.V."/>
            <person name="Vesth T.C."/>
            <person name="Visser J."/>
            <person name="Yu J.-H."/>
            <person name="Zhou M."/>
            <person name="Andersen M.R."/>
            <person name="Archer D.B."/>
            <person name="Baker S.E."/>
            <person name="Benoit I."/>
            <person name="Brakhage A.A."/>
            <person name="Braus G.H."/>
            <person name="Fischer R."/>
            <person name="Frisvad J.C."/>
            <person name="Goldman G.H."/>
            <person name="Houbraken J."/>
            <person name="Oakley B."/>
            <person name="Pocsi I."/>
            <person name="Scazzocchio C."/>
            <person name="Seiboth B."/>
            <person name="vanKuyk P.A."/>
            <person name="Wortman J."/>
            <person name="Dyer P.S."/>
            <person name="Grigoriev I.V."/>
        </authorList>
    </citation>
    <scope>NUCLEOTIDE SEQUENCE [LARGE SCALE GENOMIC DNA]</scope>
    <source>
        <strain evidence="2">CBS 583.65</strain>
    </source>
</reference>
<dbReference type="Proteomes" id="UP000184073">
    <property type="component" value="Unassembled WGS sequence"/>
</dbReference>
<sequence>MTNYGEILIYRVLDTITTMEELWVLLHFTLRLARSDNVLSMVSPLHTETHYTALQYRNPDDGFMTHDLVHAMGAATNMNQITPQGEQNSQDTLRPWLSYHFTLPSMQDMSILKISKAPTFLRQTKDGSCLSLRMQT</sequence>
<protein>
    <submittedName>
        <fullName evidence="1">Uncharacterized protein</fullName>
    </submittedName>
</protein>
<dbReference type="VEuPathDB" id="FungiDB:ASPVEDRAFT_686664"/>
<accession>A0A1L9PM86</accession>
<dbReference type="RefSeq" id="XP_040668411.1">
    <property type="nucleotide sequence ID" value="XM_040816000.1"/>
</dbReference>
<dbReference type="GeneID" id="63731511"/>
<proteinExistence type="predicted"/>
<organism evidence="1 2">
    <name type="scientific">Aspergillus versicolor CBS 583.65</name>
    <dbReference type="NCBI Taxonomy" id="1036611"/>
    <lineage>
        <taxon>Eukaryota</taxon>
        <taxon>Fungi</taxon>
        <taxon>Dikarya</taxon>
        <taxon>Ascomycota</taxon>
        <taxon>Pezizomycotina</taxon>
        <taxon>Eurotiomycetes</taxon>
        <taxon>Eurotiomycetidae</taxon>
        <taxon>Eurotiales</taxon>
        <taxon>Aspergillaceae</taxon>
        <taxon>Aspergillus</taxon>
        <taxon>Aspergillus subgen. Nidulantes</taxon>
    </lineage>
</organism>
<evidence type="ECO:0000313" key="2">
    <source>
        <dbReference type="Proteomes" id="UP000184073"/>
    </source>
</evidence>
<dbReference type="AlphaFoldDB" id="A0A1L9PM86"/>
<keyword evidence="2" id="KW-1185">Reference proteome</keyword>
<name>A0A1L9PM86_ASPVE</name>
<dbReference type="EMBL" id="KV878129">
    <property type="protein sequence ID" value="OJJ02649.1"/>
    <property type="molecule type" value="Genomic_DNA"/>
</dbReference>